<dbReference type="EMBL" id="LQQR01000027">
    <property type="protein sequence ID" value="KZE17202.1"/>
    <property type="molecule type" value="Genomic_DNA"/>
</dbReference>
<dbReference type="Pfam" id="PF00486">
    <property type="entry name" value="Trans_reg_C"/>
    <property type="match status" value="1"/>
</dbReference>
<dbReference type="RefSeq" id="WP_009377314.1">
    <property type="nucleotide sequence ID" value="NZ_CBDRLP010000029.1"/>
</dbReference>
<keyword evidence="2" id="KW-0597">Phosphoprotein</keyword>
<feature type="domain" description="OmpR/PhoB-type" evidence="5">
    <location>
        <begin position="125"/>
        <end position="226"/>
    </location>
</feature>
<dbReference type="KEGG" id="bcau:I6G59_05885"/>
<dbReference type="InterPro" id="IPR036388">
    <property type="entry name" value="WH-like_DNA-bd_sf"/>
</dbReference>
<dbReference type="GO" id="GO:0000976">
    <property type="term" value="F:transcription cis-regulatory region binding"/>
    <property type="evidence" value="ECO:0007669"/>
    <property type="project" value="TreeGrafter"/>
</dbReference>
<dbReference type="Gene3D" id="3.40.50.2300">
    <property type="match status" value="1"/>
</dbReference>
<feature type="DNA-binding region" description="OmpR/PhoB-type" evidence="3">
    <location>
        <begin position="125"/>
        <end position="226"/>
    </location>
</feature>
<dbReference type="GO" id="GO:0006355">
    <property type="term" value="P:regulation of DNA-templated transcription"/>
    <property type="evidence" value="ECO:0007669"/>
    <property type="project" value="InterPro"/>
</dbReference>
<feature type="domain" description="Response regulatory" evidence="4">
    <location>
        <begin position="3"/>
        <end position="116"/>
    </location>
</feature>
<evidence type="ECO:0000256" key="2">
    <source>
        <dbReference type="PROSITE-ProRule" id="PRU00169"/>
    </source>
</evidence>
<proteinExistence type="predicted"/>
<dbReference type="Gene3D" id="6.10.250.690">
    <property type="match status" value="1"/>
</dbReference>
<gene>
    <name evidence="6" type="ORF">AVW13_14020</name>
    <name evidence="7" type="ORF">B8X04_00600</name>
    <name evidence="8" type="ORF">I6G59_05885</name>
</gene>
<sequence length="226" mass="24851">MKRVLIVEDDADIATAVGIGLQAKGHDVVVAGSGRRMNEVLSESEVDVILLDLGLPDVDGIELISQVRRWSEVPIVVVSARHDSHGKIAALDAGADDYVTKPFSLGEVLARLRAIERRTGRTGESGVVRTADGRVVVDLAAHLLEVEGAPVHLTPIEWKMLEVFVKHKGALVEAQTLLTEVWGPEFGKERNYLRVYMSQLRSKLEADPARPQYLHTQMGIGYRFTP</sequence>
<accession>A0A161RW13</accession>
<evidence type="ECO:0000313" key="9">
    <source>
        <dbReference type="Proteomes" id="UP000076612"/>
    </source>
</evidence>
<protein>
    <submittedName>
        <fullName evidence="7 8">Response regulator</fullName>
    </submittedName>
    <submittedName>
        <fullName evidence="6">Two-component system response regulator</fullName>
    </submittedName>
</protein>
<dbReference type="InterPro" id="IPR001867">
    <property type="entry name" value="OmpR/PhoB-type_DNA-bd"/>
</dbReference>
<reference evidence="9" key="1">
    <citation type="submission" date="2016-01" db="EMBL/GenBank/DDBJ databases">
        <title>Draft genome of Chromobacterium sp. F49.</title>
        <authorList>
            <person name="Hong K.W."/>
        </authorList>
    </citation>
    <scope>NUCLEOTIDE SEQUENCE [LARGE SCALE GENOMIC DNA]</scope>
    <source>
        <strain evidence="9">M40</strain>
    </source>
</reference>
<evidence type="ECO:0000313" key="6">
    <source>
        <dbReference type="EMBL" id="KZE17202.1"/>
    </source>
</evidence>
<dbReference type="InterPro" id="IPR011006">
    <property type="entry name" value="CheY-like_superfamily"/>
</dbReference>
<dbReference type="EMBL" id="CP065682">
    <property type="protein sequence ID" value="QPS34838.1"/>
    <property type="molecule type" value="Genomic_DNA"/>
</dbReference>
<dbReference type="InterPro" id="IPR039420">
    <property type="entry name" value="WalR-like"/>
</dbReference>
<reference evidence="8 11" key="4">
    <citation type="submission" date="2020-12" db="EMBL/GenBank/DDBJ databases">
        <title>FDA dAtabase for Regulatory Grade micrObial Sequences (FDA-ARGOS): Supporting development and validation of Infectious Disease Dx tests.</title>
        <authorList>
            <person name="Sproer C."/>
            <person name="Gronow S."/>
            <person name="Severitt S."/>
            <person name="Schroder I."/>
            <person name="Tallon L."/>
            <person name="Sadzewicz L."/>
            <person name="Zhao X."/>
            <person name="Boylan J."/>
            <person name="Ott S."/>
            <person name="Bowen H."/>
            <person name="Vavikolanu K."/>
            <person name="Mehta A."/>
            <person name="Aluvathingal J."/>
            <person name="Nadendla S."/>
            <person name="Lowell S."/>
            <person name="Myers T."/>
            <person name="Yan Y."/>
            <person name="Sichtig H."/>
        </authorList>
    </citation>
    <scope>NUCLEOTIDE SEQUENCE [LARGE SCALE GENOMIC DNA]</scope>
    <source>
        <strain evidence="8 11">FDAARGOS_902</strain>
    </source>
</reference>
<evidence type="ECO:0000256" key="3">
    <source>
        <dbReference type="PROSITE-ProRule" id="PRU01091"/>
    </source>
</evidence>
<dbReference type="SUPFAM" id="SSF52172">
    <property type="entry name" value="CheY-like"/>
    <property type="match status" value="1"/>
</dbReference>
<evidence type="ECO:0000313" key="10">
    <source>
        <dbReference type="Proteomes" id="UP000216867"/>
    </source>
</evidence>
<dbReference type="PANTHER" id="PTHR48111:SF50">
    <property type="entry name" value="KDP OPERON TRANSCRIPTIONAL REGULATORY PROTEIN KDPE"/>
    <property type="match status" value="1"/>
</dbReference>
<dbReference type="Proteomes" id="UP000216867">
    <property type="component" value="Unassembled WGS sequence"/>
</dbReference>
<organism evidence="7 10">
    <name type="scientific">Brevibacterium casei</name>
    <dbReference type="NCBI Taxonomy" id="33889"/>
    <lineage>
        <taxon>Bacteria</taxon>
        <taxon>Bacillati</taxon>
        <taxon>Actinomycetota</taxon>
        <taxon>Actinomycetes</taxon>
        <taxon>Micrococcales</taxon>
        <taxon>Brevibacteriaceae</taxon>
        <taxon>Brevibacterium</taxon>
    </lineage>
</organism>
<reference evidence="7 10" key="3">
    <citation type="submission" date="2017-04" db="EMBL/GenBank/DDBJ databases">
        <title>Kefir bacterial isolates.</title>
        <authorList>
            <person name="Kim Y."/>
            <person name="Blasche S."/>
            <person name="Patil K.R."/>
        </authorList>
    </citation>
    <scope>NUCLEOTIDE SEQUENCE [LARGE SCALE GENOMIC DNA]</scope>
    <source>
        <strain evidence="7 10">OG2</strain>
    </source>
</reference>
<dbReference type="Pfam" id="PF00072">
    <property type="entry name" value="Response_reg"/>
    <property type="match status" value="1"/>
</dbReference>
<dbReference type="InterPro" id="IPR001789">
    <property type="entry name" value="Sig_transdc_resp-reg_receiver"/>
</dbReference>
<dbReference type="STRING" id="33889.AVW13_14020"/>
<dbReference type="AlphaFoldDB" id="A0A161RW13"/>
<evidence type="ECO:0000313" key="11">
    <source>
        <dbReference type="Proteomes" id="UP000594979"/>
    </source>
</evidence>
<evidence type="ECO:0000313" key="7">
    <source>
        <dbReference type="EMBL" id="PAK97112.1"/>
    </source>
</evidence>
<dbReference type="PROSITE" id="PS51755">
    <property type="entry name" value="OMPR_PHOB"/>
    <property type="match status" value="1"/>
</dbReference>
<name>A0A161RW13_9MICO</name>
<dbReference type="EMBL" id="NCWY01000001">
    <property type="protein sequence ID" value="PAK97112.1"/>
    <property type="molecule type" value="Genomic_DNA"/>
</dbReference>
<evidence type="ECO:0000259" key="5">
    <source>
        <dbReference type="PROSITE" id="PS51755"/>
    </source>
</evidence>
<dbReference type="GO" id="GO:0005829">
    <property type="term" value="C:cytosol"/>
    <property type="evidence" value="ECO:0007669"/>
    <property type="project" value="TreeGrafter"/>
</dbReference>
<dbReference type="GO" id="GO:0032993">
    <property type="term" value="C:protein-DNA complex"/>
    <property type="evidence" value="ECO:0007669"/>
    <property type="project" value="TreeGrafter"/>
</dbReference>
<dbReference type="PANTHER" id="PTHR48111">
    <property type="entry name" value="REGULATOR OF RPOS"/>
    <property type="match status" value="1"/>
</dbReference>
<dbReference type="PROSITE" id="PS50110">
    <property type="entry name" value="RESPONSE_REGULATORY"/>
    <property type="match status" value="1"/>
</dbReference>
<keyword evidence="1 3" id="KW-0238">DNA-binding</keyword>
<dbReference type="Gene3D" id="1.10.10.10">
    <property type="entry name" value="Winged helix-like DNA-binding domain superfamily/Winged helix DNA-binding domain"/>
    <property type="match status" value="1"/>
</dbReference>
<dbReference type="SMART" id="SM00862">
    <property type="entry name" value="Trans_reg_C"/>
    <property type="match status" value="1"/>
</dbReference>
<evidence type="ECO:0000259" key="4">
    <source>
        <dbReference type="PROSITE" id="PS50110"/>
    </source>
</evidence>
<dbReference type="GO" id="GO:0000156">
    <property type="term" value="F:phosphorelay response regulator activity"/>
    <property type="evidence" value="ECO:0007669"/>
    <property type="project" value="TreeGrafter"/>
</dbReference>
<dbReference type="Proteomes" id="UP000594979">
    <property type="component" value="Chromosome"/>
</dbReference>
<evidence type="ECO:0000256" key="1">
    <source>
        <dbReference type="ARBA" id="ARBA00023125"/>
    </source>
</evidence>
<dbReference type="CDD" id="cd00383">
    <property type="entry name" value="trans_reg_C"/>
    <property type="match status" value="1"/>
</dbReference>
<evidence type="ECO:0000313" key="8">
    <source>
        <dbReference type="EMBL" id="QPS34838.1"/>
    </source>
</evidence>
<dbReference type="SMART" id="SM00448">
    <property type="entry name" value="REC"/>
    <property type="match status" value="1"/>
</dbReference>
<reference evidence="6" key="2">
    <citation type="submission" date="2016-01" db="EMBL/GenBank/DDBJ databases">
        <authorList>
            <person name="Hong K.W."/>
        </authorList>
    </citation>
    <scope>NUCLEOTIDE SEQUENCE</scope>
    <source>
        <strain evidence="6">M40</strain>
    </source>
</reference>
<feature type="modified residue" description="4-aspartylphosphate" evidence="2">
    <location>
        <position position="52"/>
    </location>
</feature>
<dbReference type="Proteomes" id="UP000076612">
    <property type="component" value="Unassembled WGS sequence"/>
</dbReference>